<evidence type="ECO:0000256" key="10">
    <source>
        <dbReference type="ARBA" id="ARBA00023004"/>
    </source>
</evidence>
<proteinExistence type="inferred from homology"/>
<evidence type="ECO:0000259" key="14">
    <source>
        <dbReference type="SMART" id="SM00478"/>
    </source>
</evidence>
<dbReference type="SUPFAM" id="SSF48150">
    <property type="entry name" value="DNA-glycosylase"/>
    <property type="match status" value="1"/>
</dbReference>
<keyword evidence="8" id="KW-0227">DNA damage</keyword>
<dbReference type="GO" id="GO:0051539">
    <property type="term" value="F:4 iron, 4 sulfur cluster binding"/>
    <property type="evidence" value="ECO:0007669"/>
    <property type="project" value="UniProtKB-KW"/>
</dbReference>
<comment type="caution">
    <text evidence="15">The sequence shown here is derived from an EMBL/GenBank/DDBJ whole genome shotgun (WGS) entry which is preliminary data.</text>
</comment>
<evidence type="ECO:0000256" key="7">
    <source>
        <dbReference type="ARBA" id="ARBA00022723"/>
    </source>
</evidence>
<keyword evidence="9" id="KW-0378">Hydrolase</keyword>
<dbReference type="GO" id="GO:0034039">
    <property type="term" value="F:8-oxo-7,8-dihydroguanine DNA N-glycosylase activity"/>
    <property type="evidence" value="ECO:0007669"/>
    <property type="project" value="TreeGrafter"/>
</dbReference>
<evidence type="ECO:0000256" key="13">
    <source>
        <dbReference type="ARBA" id="ARBA00023295"/>
    </source>
</evidence>
<evidence type="ECO:0000256" key="3">
    <source>
        <dbReference type="ARBA" id="ARBA00008343"/>
    </source>
</evidence>
<keyword evidence="16" id="KW-1185">Reference proteome</keyword>
<dbReference type="Gene3D" id="1.10.340.30">
    <property type="entry name" value="Hypothetical protein, domain 2"/>
    <property type="match status" value="1"/>
</dbReference>
<dbReference type="GO" id="GO:0046872">
    <property type="term" value="F:metal ion binding"/>
    <property type="evidence" value="ECO:0007669"/>
    <property type="project" value="UniProtKB-KW"/>
</dbReference>
<keyword evidence="10" id="KW-0408">Iron</keyword>
<dbReference type="PROSITE" id="PS01155">
    <property type="entry name" value="ENDONUCLEASE_III_2"/>
    <property type="match status" value="1"/>
</dbReference>
<comment type="cofactor">
    <cofactor evidence="2">
        <name>[4Fe-4S] cluster</name>
        <dbReference type="ChEBI" id="CHEBI:49883"/>
    </cofactor>
</comment>
<evidence type="ECO:0000256" key="1">
    <source>
        <dbReference type="ARBA" id="ARBA00000843"/>
    </source>
</evidence>
<evidence type="ECO:0000256" key="4">
    <source>
        <dbReference type="ARBA" id="ARBA00012045"/>
    </source>
</evidence>
<keyword evidence="13" id="KW-0326">Glycosidase</keyword>
<evidence type="ECO:0000313" key="15">
    <source>
        <dbReference type="EMBL" id="PKW27919.1"/>
    </source>
</evidence>
<name>A0A2N3YM79_9MICO</name>
<dbReference type="InterPro" id="IPR004036">
    <property type="entry name" value="Endonuclease-III-like_CS2"/>
</dbReference>
<sequence length="302" mass="32847">MAAPVSVLHERVLTWFDAHRRVLPWRDGRTDAWGVLVSEIMLQQTPVVRVEPVWRAWMERWPTPAALAAETPGEVVRAWGRLGYPRRALRLREAAVAVVREHDGRVPDTEEALRGLPGVGSYTAAAVAAFAHGRRTVVVDTNVRRVLARAVQGRAHAAPALTAADTRLATATVPADVATSVRWNVAVMELGAVVCRARGPRCPECPLLDVCAWVAAGSPPDDGPPRRGQAWHGTDRQVRGALVQVLRETSRSVPRDDLVGRALEAAGLDPARHREQADRCLAGLVEDGLVEPVRGGRFRLPA</sequence>
<dbReference type="PANTHER" id="PTHR42944">
    <property type="entry name" value="ADENINE DNA GLYCOSYLASE"/>
    <property type="match status" value="1"/>
</dbReference>
<dbReference type="InterPro" id="IPR003651">
    <property type="entry name" value="Endonuclease3_FeS-loop_motif"/>
</dbReference>
<evidence type="ECO:0000256" key="9">
    <source>
        <dbReference type="ARBA" id="ARBA00022801"/>
    </source>
</evidence>
<dbReference type="GO" id="GO:0035485">
    <property type="term" value="F:adenine/guanine mispair binding"/>
    <property type="evidence" value="ECO:0007669"/>
    <property type="project" value="TreeGrafter"/>
</dbReference>
<dbReference type="Pfam" id="PF00633">
    <property type="entry name" value="HHH"/>
    <property type="match status" value="1"/>
</dbReference>
<evidence type="ECO:0000256" key="11">
    <source>
        <dbReference type="ARBA" id="ARBA00023014"/>
    </source>
</evidence>
<dbReference type="InterPro" id="IPR044298">
    <property type="entry name" value="MIG/MutY"/>
</dbReference>
<protein>
    <recommendedName>
        <fullName evidence="5">Adenine DNA glycosylase</fullName>
        <ecNumber evidence="4">3.2.2.31</ecNumber>
    </recommendedName>
</protein>
<dbReference type="InterPro" id="IPR000445">
    <property type="entry name" value="HhH_motif"/>
</dbReference>
<evidence type="ECO:0000256" key="8">
    <source>
        <dbReference type="ARBA" id="ARBA00022763"/>
    </source>
</evidence>
<keyword evidence="12" id="KW-0234">DNA repair</keyword>
<dbReference type="CDD" id="cd00056">
    <property type="entry name" value="ENDO3c"/>
    <property type="match status" value="1"/>
</dbReference>
<organism evidence="15 16">
    <name type="scientific">Phycicoccus duodecadis</name>
    <dbReference type="NCBI Taxonomy" id="173053"/>
    <lineage>
        <taxon>Bacteria</taxon>
        <taxon>Bacillati</taxon>
        <taxon>Actinomycetota</taxon>
        <taxon>Actinomycetes</taxon>
        <taxon>Micrococcales</taxon>
        <taxon>Intrasporangiaceae</taxon>
        <taxon>Phycicoccus</taxon>
    </lineage>
</organism>
<evidence type="ECO:0000313" key="16">
    <source>
        <dbReference type="Proteomes" id="UP000233781"/>
    </source>
</evidence>
<evidence type="ECO:0000256" key="5">
    <source>
        <dbReference type="ARBA" id="ARBA00022023"/>
    </source>
</evidence>
<dbReference type="Pfam" id="PF00730">
    <property type="entry name" value="HhH-GPD"/>
    <property type="match status" value="1"/>
</dbReference>
<dbReference type="SMART" id="SM00478">
    <property type="entry name" value="ENDO3c"/>
    <property type="match status" value="1"/>
</dbReference>
<dbReference type="InterPro" id="IPR011257">
    <property type="entry name" value="DNA_glycosylase"/>
</dbReference>
<keyword evidence="11" id="KW-0411">Iron-sulfur</keyword>
<dbReference type="GO" id="GO:0032357">
    <property type="term" value="F:oxidized purine DNA binding"/>
    <property type="evidence" value="ECO:0007669"/>
    <property type="project" value="TreeGrafter"/>
</dbReference>
<dbReference type="EMBL" id="PJNE01000001">
    <property type="protein sequence ID" value="PKW27919.1"/>
    <property type="molecule type" value="Genomic_DNA"/>
</dbReference>
<dbReference type="InterPro" id="IPR023170">
    <property type="entry name" value="HhH_base_excis_C"/>
</dbReference>
<keyword evidence="7" id="KW-0479">Metal-binding</keyword>
<evidence type="ECO:0000256" key="2">
    <source>
        <dbReference type="ARBA" id="ARBA00001966"/>
    </source>
</evidence>
<dbReference type="Gene3D" id="1.10.1670.10">
    <property type="entry name" value="Helix-hairpin-Helix base-excision DNA repair enzymes (C-terminal)"/>
    <property type="match status" value="1"/>
</dbReference>
<comment type="similarity">
    <text evidence="3">Belongs to the Nth/MutY family.</text>
</comment>
<dbReference type="EC" id="3.2.2.31" evidence="4"/>
<evidence type="ECO:0000256" key="12">
    <source>
        <dbReference type="ARBA" id="ARBA00023204"/>
    </source>
</evidence>
<dbReference type="GO" id="GO:0000701">
    <property type="term" value="F:purine-specific mismatch base pair DNA N-glycosylase activity"/>
    <property type="evidence" value="ECO:0007669"/>
    <property type="project" value="UniProtKB-EC"/>
</dbReference>
<dbReference type="GO" id="GO:0006284">
    <property type="term" value="P:base-excision repair"/>
    <property type="evidence" value="ECO:0007669"/>
    <property type="project" value="InterPro"/>
</dbReference>
<reference evidence="15 16" key="1">
    <citation type="submission" date="2017-12" db="EMBL/GenBank/DDBJ databases">
        <title>Sequencing the genomes of 1000 Actinobacteria strains.</title>
        <authorList>
            <person name="Klenk H.-P."/>
        </authorList>
    </citation>
    <scope>NUCLEOTIDE SEQUENCE [LARGE SCALE GENOMIC DNA]</scope>
    <source>
        <strain evidence="15 16">DSM 12806</strain>
    </source>
</reference>
<evidence type="ECO:0000256" key="6">
    <source>
        <dbReference type="ARBA" id="ARBA00022485"/>
    </source>
</evidence>
<keyword evidence="6" id="KW-0004">4Fe-4S</keyword>
<dbReference type="FunFam" id="1.10.340.30:FF:000003">
    <property type="entry name" value="A/G-specific adenine glycosylase"/>
    <property type="match status" value="1"/>
</dbReference>
<feature type="domain" description="HhH-GPD" evidence="14">
    <location>
        <begin position="41"/>
        <end position="193"/>
    </location>
</feature>
<accession>A0A2N3YM79</accession>
<dbReference type="Proteomes" id="UP000233781">
    <property type="component" value="Unassembled WGS sequence"/>
</dbReference>
<comment type="catalytic activity">
    <reaction evidence="1">
        <text>Hydrolyzes free adenine bases from 7,8-dihydro-8-oxoguanine:adenine mismatched double-stranded DNA, leaving an apurinic site.</text>
        <dbReference type="EC" id="3.2.2.31"/>
    </reaction>
</comment>
<dbReference type="PANTHER" id="PTHR42944:SF1">
    <property type="entry name" value="ADENINE DNA GLYCOSYLASE"/>
    <property type="match status" value="1"/>
</dbReference>
<dbReference type="RefSeq" id="WP_245862460.1">
    <property type="nucleotide sequence ID" value="NZ_PJNE01000001.1"/>
</dbReference>
<dbReference type="InterPro" id="IPR003265">
    <property type="entry name" value="HhH-GPD_domain"/>
</dbReference>
<dbReference type="SMART" id="SM00525">
    <property type="entry name" value="FES"/>
    <property type="match status" value="1"/>
</dbReference>
<gene>
    <name evidence="15" type="ORF">ATL31_2770</name>
</gene>
<dbReference type="GO" id="GO:0006298">
    <property type="term" value="P:mismatch repair"/>
    <property type="evidence" value="ECO:0007669"/>
    <property type="project" value="TreeGrafter"/>
</dbReference>
<dbReference type="AlphaFoldDB" id="A0A2N3YM79"/>